<evidence type="ECO:0000256" key="1">
    <source>
        <dbReference type="ARBA" id="ARBA00004141"/>
    </source>
</evidence>
<proteinExistence type="predicted"/>
<evidence type="ECO:0000313" key="7">
    <source>
        <dbReference type="EMBL" id="CRK25749.1"/>
    </source>
</evidence>
<keyword evidence="4 6" id="KW-1133">Transmembrane helix</keyword>
<dbReference type="STRING" id="100787.A0A0G4LUR6"/>
<evidence type="ECO:0000256" key="4">
    <source>
        <dbReference type="ARBA" id="ARBA00022989"/>
    </source>
</evidence>
<dbReference type="Proteomes" id="UP000045706">
    <property type="component" value="Unassembled WGS sequence"/>
</dbReference>
<feature type="transmembrane region" description="Helical" evidence="6">
    <location>
        <begin position="319"/>
        <end position="338"/>
    </location>
</feature>
<feature type="transmembrane region" description="Helical" evidence="6">
    <location>
        <begin position="157"/>
        <end position="178"/>
    </location>
</feature>
<feature type="transmembrane region" description="Helical" evidence="6">
    <location>
        <begin position="370"/>
        <end position="392"/>
    </location>
</feature>
<reference evidence="9 10" key="1">
    <citation type="submission" date="2015-05" db="EMBL/GenBank/DDBJ databases">
        <authorList>
            <person name="Fogelqvist Johan"/>
        </authorList>
    </citation>
    <scope>NUCLEOTIDE SEQUENCE [LARGE SCALE GENOMIC DNA]</scope>
    <source>
        <strain evidence="8">VL1</strain>
        <strain evidence="7">VL2</strain>
    </source>
</reference>
<feature type="transmembrane region" description="Helical" evidence="6">
    <location>
        <begin position="190"/>
        <end position="213"/>
    </location>
</feature>
<dbReference type="PANTHER" id="PTHR43791">
    <property type="entry name" value="PERMEASE-RELATED"/>
    <property type="match status" value="1"/>
</dbReference>
<evidence type="ECO:0000313" key="9">
    <source>
        <dbReference type="Proteomes" id="UP000044602"/>
    </source>
</evidence>
<comment type="subcellular location">
    <subcellularLocation>
        <location evidence="1">Membrane</location>
        <topology evidence="1">Multi-pass membrane protein</topology>
    </subcellularLocation>
</comment>
<dbReference type="InterPro" id="IPR036259">
    <property type="entry name" value="MFS_trans_sf"/>
</dbReference>
<evidence type="ECO:0000313" key="10">
    <source>
        <dbReference type="Proteomes" id="UP000045706"/>
    </source>
</evidence>
<feature type="transmembrane region" description="Helical" evidence="6">
    <location>
        <begin position="404"/>
        <end position="425"/>
    </location>
</feature>
<keyword evidence="2" id="KW-0813">Transport</keyword>
<evidence type="ECO:0000256" key="2">
    <source>
        <dbReference type="ARBA" id="ARBA00022448"/>
    </source>
</evidence>
<accession>A0A0G4LUR6</accession>
<dbReference type="FunFam" id="1.20.1250.20:FF:000013">
    <property type="entry name" value="MFS general substrate transporter"/>
    <property type="match status" value="1"/>
</dbReference>
<protein>
    <recommendedName>
        <fullName evidence="11">Major facilitator superfamily (MFS) profile domain-containing protein</fullName>
    </recommendedName>
</protein>
<feature type="transmembrane region" description="Helical" evidence="6">
    <location>
        <begin position="264"/>
        <end position="282"/>
    </location>
</feature>
<feature type="transmembrane region" description="Helical" evidence="6">
    <location>
        <begin position="431"/>
        <end position="458"/>
    </location>
</feature>
<dbReference type="GO" id="GO:0022857">
    <property type="term" value="F:transmembrane transporter activity"/>
    <property type="evidence" value="ECO:0007669"/>
    <property type="project" value="TreeGrafter"/>
</dbReference>
<dbReference type="Gene3D" id="1.20.1250.20">
    <property type="entry name" value="MFS general substrate transporter like domains"/>
    <property type="match status" value="3"/>
</dbReference>
<evidence type="ECO:0000256" key="3">
    <source>
        <dbReference type="ARBA" id="ARBA00022692"/>
    </source>
</evidence>
<feature type="transmembrane region" description="Helical" evidence="6">
    <location>
        <begin position="89"/>
        <end position="106"/>
    </location>
</feature>
<dbReference type="EMBL" id="CVQI01018335">
    <property type="protein sequence ID" value="CRK25749.1"/>
    <property type="molecule type" value="Genomic_DNA"/>
</dbReference>
<dbReference type="GO" id="GO:0016020">
    <property type="term" value="C:membrane"/>
    <property type="evidence" value="ECO:0007669"/>
    <property type="project" value="UniProtKB-SubCell"/>
</dbReference>
<feature type="transmembrane region" description="Helical" evidence="6">
    <location>
        <begin position="345"/>
        <end position="364"/>
    </location>
</feature>
<name>A0A0G4LUR6_VERLO</name>
<gene>
    <name evidence="8" type="ORF">BN1708_006952</name>
    <name evidence="7" type="ORF">BN1723_013686</name>
</gene>
<dbReference type="PANTHER" id="PTHR43791:SF47">
    <property type="entry name" value="MAJOR FACILITATOR SUPERFAMILY (MFS) PROFILE DOMAIN-CONTAINING PROTEIN-RELATED"/>
    <property type="match status" value="1"/>
</dbReference>
<dbReference type="Proteomes" id="UP000044602">
    <property type="component" value="Unassembled WGS sequence"/>
</dbReference>
<evidence type="ECO:0008006" key="11">
    <source>
        <dbReference type="Google" id="ProtNLM"/>
    </source>
</evidence>
<dbReference type="AlphaFoldDB" id="A0A0G4LUR6"/>
<evidence type="ECO:0000313" key="8">
    <source>
        <dbReference type="EMBL" id="CRK36177.1"/>
    </source>
</evidence>
<feature type="transmembrane region" description="Helical" evidence="6">
    <location>
        <begin position="52"/>
        <end position="77"/>
    </location>
</feature>
<dbReference type="SUPFAM" id="SSF103473">
    <property type="entry name" value="MFS general substrate transporter"/>
    <property type="match status" value="1"/>
</dbReference>
<evidence type="ECO:0000256" key="5">
    <source>
        <dbReference type="ARBA" id="ARBA00023136"/>
    </source>
</evidence>
<organism evidence="7 10">
    <name type="scientific">Verticillium longisporum</name>
    <name type="common">Verticillium dahliae var. longisporum</name>
    <dbReference type="NCBI Taxonomy" id="100787"/>
    <lineage>
        <taxon>Eukaryota</taxon>
        <taxon>Fungi</taxon>
        <taxon>Dikarya</taxon>
        <taxon>Ascomycota</taxon>
        <taxon>Pezizomycotina</taxon>
        <taxon>Sordariomycetes</taxon>
        <taxon>Hypocreomycetidae</taxon>
        <taxon>Glomerellales</taxon>
        <taxon>Plectosphaerellaceae</taxon>
        <taxon>Verticillium</taxon>
    </lineage>
</organism>
<sequence length="490" mass="53646">MTTVNEAARRKTTHHTIGVLQVSGDDNVLAQNGDTLTAAEQKRALKKMDLRLVVLVGIMYCFSVIGRSALASASVAGMADDLQLVGNRFSVTIVVFFATYILFQPVSTIMARTIGPRLYFSAITLSSGLVVIGMGHAKSWIDMIVMRLLLAEVGSRFSWFYILVSVSYAFGGLLASGLTRMDGLGNLRGWSWIFMIDGSITCLIGLAGLFLLAEFPDTTKPSRYFLSSRELAWVKSRVNADRGDVAISKLTLRKLMRGGLDPKVWAFALIFFNNAVVNFGLYPWRSGSSVTNKLTALANFLPIILRKNMGFSVTKSQALVAPPYVFAAIVMHTVGWLGDRYRVRGPFLVAMMLLSITGTSLMGFHQRTGFRYFGVFLTAAGTTSAVPVTMAYQANNIRGQWKRAFSSALVVGVSGFGGIFGTLVFRSQDAPAYLLGLTTCLACAALNVLIVVGLTVYFHFANSRADRGEVELEISEVRRLLRRVQFRTTC</sequence>
<keyword evidence="9" id="KW-1185">Reference proteome</keyword>
<keyword evidence="5 6" id="KW-0472">Membrane</keyword>
<dbReference type="EMBL" id="CVQH01023972">
    <property type="protein sequence ID" value="CRK36177.1"/>
    <property type="molecule type" value="Genomic_DNA"/>
</dbReference>
<evidence type="ECO:0000256" key="6">
    <source>
        <dbReference type="SAM" id="Phobius"/>
    </source>
</evidence>
<feature type="transmembrane region" description="Helical" evidence="6">
    <location>
        <begin position="118"/>
        <end position="137"/>
    </location>
</feature>
<keyword evidence="3 6" id="KW-0812">Transmembrane</keyword>